<accession>A0A0A0LNY4</accession>
<dbReference type="EMBL" id="CM002923">
    <property type="protein sequence ID" value="KGN61716.1"/>
    <property type="molecule type" value="Genomic_DNA"/>
</dbReference>
<sequence>MADTHTSTKVEEDVGTTIADAVSDIDKNVKKNASRKHWQTLSMAHVDEWLLSIQAYDERRMSVRI</sequence>
<protein>
    <submittedName>
        <fullName evidence="1">Uncharacterized protein</fullName>
    </submittedName>
</protein>
<dbReference type="AlphaFoldDB" id="A0A0A0LNY4"/>
<evidence type="ECO:0000313" key="2">
    <source>
        <dbReference type="Proteomes" id="UP000029981"/>
    </source>
</evidence>
<reference evidence="1 2" key="2">
    <citation type="journal article" date="2009" name="PLoS ONE">
        <title>An integrated genetic and cytogenetic map of the cucumber genome.</title>
        <authorList>
            <person name="Ren Y."/>
            <person name="Zhang Z."/>
            <person name="Liu J."/>
            <person name="Staub J.E."/>
            <person name="Han Y."/>
            <person name="Cheng Z."/>
            <person name="Li X."/>
            <person name="Lu J."/>
            <person name="Miao H."/>
            <person name="Kang H."/>
            <person name="Xie B."/>
            <person name="Gu X."/>
            <person name="Wang X."/>
            <person name="Du Y."/>
            <person name="Jin W."/>
            <person name="Huang S."/>
        </authorList>
    </citation>
    <scope>NUCLEOTIDE SEQUENCE [LARGE SCALE GENOMIC DNA]</scope>
    <source>
        <strain evidence="2">cv. 9930</strain>
    </source>
</reference>
<dbReference type="Proteomes" id="UP000029981">
    <property type="component" value="Chromosome 2"/>
</dbReference>
<reference evidence="1 2" key="1">
    <citation type="journal article" date="2009" name="Nat. Genet.">
        <title>The genome of the cucumber, Cucumis sativus L.</title>
        <authorList>
            <person name="Huang S."/>
            <person name="Li R."/>
            <person name="Zhang Z."/>
            <person name="Li L."/>
            <person name="Gu X."/>
            <person name="Fan W."/>
            <person name="Lucas W.J."/>
            <person name="Wang X."/>
            <person name="Xie B."/>
            <person name="Ni P."/>
            <person name="Ren Y."/>
            <person name="Zhu H."/>
            <person name="Li J."/>
            <person name="Lin K."/>
            <person name="Jin W."/>
            <person name="Fei Z."/>
            <person name="Li G."/>
            <person name="Staub J."/>
            <person name="Kilian A."/>
            <person name="van der Vossen E.A."/>
            <person name="Wu Y."/>
            <person name="Guo J."/>
            <person name="He J."/>
            <person name="Jia Z."/>
            <person name="Ren Y."/>
            <person name="Tian G."/>
            <person name="Lu Y."/>
            <person name="Ruan J."/>
            <person name="Qian W."/>
            <person name="Wang M."/>
            <person name="Huang Q."/>
            <person name="Li B."/>
            <person name="Xuan Z."/>
            <person name="Cao J."/>
            <person name="Asan"/>
            <person name="Wu Z."/>
            <person name="Zhang J."/>
            <person name="Cai Q."/>
            <person name="Bai Y."/>
            <person name="Zhao B."/>
            <person name="Han Y."/>
            <person name="Li Y."/>
            <person name="Li X."/>
            <person name="Wang S."/>
            <person name="Shi Q."/>
            <person name="Liu S."/>
            <person name="Cho W.K."/>
            <person name="Kim J.Y."/>
            <person name="Xu Y."/>
            <person name="Heller-Uszynska K."/>
            <person name="Miao H."/>
            <person name="Cheng Z."/>
            <person name="Zhang S."/>
            <person name="Wu J."/>
            <person name="Yang Y."/>
            <person name="Kang H."/>
            <person name="Li M."/>
            <person name="Liang H."/>
            <person name="Ren X."/>
            <person name="Shi Z."/>
            <person name="Wen M."/>
            <person name="Jian M."/>
            <person name="Yang H."/>
            <person name="Zhang G."/>
            <person name="Yang Z."/>
            <person name="Chen R."/>
            <person name="Liu S."/>
            <person name="Li J."/>
            <person name="Ma L."/>
            <person name="Liu H."/>
            <person name="Zhou Y."/>
            <person name="Zhao J."/>
            <person name="Fang X."/>
            <person name="Li G."/>
            <person name="Fang L."/>
            <person name="Li Y."/>
            <person name="Liu D."/>
            <person name="Zheng H."/>
            <person name="Zhang Y."/>
            <person name="Qin N."/>
            <person name="Li Z."/>
            <person name="Yang G."/>
            <person name="Yang S."/>
            <person name="Bolund L."/>
            <person name="Kristiansen K."/>
            <person name="Zheng H."/>
            <person name="Li S."/>
            <person name="Zhang X."/>
            <person name="Yang H."/>
            <person name="Wang J."/>
            <person name="Sun R."/>
            <person name="Zhang B."/>
            <person name="Jiang S."/>
            <person name="Wang J."/>
            <person name="Du Y."/>
            <person name="Li S."/>
        </authorList>
    </citation>
    <scope>NUCLEOTIDE SEQUENCE [LARGE SCALE GENOMIC DNA]</scope>
    <source>
        <strain evidence="2">cv. 9930</strain>
    </source>
</reference>
<reference evidence="1 2" key="3">
    <citation type="journal article" date="2010" name="BMC Genomics">
        <title>Transcriptome sequencing and comparative analysis of cucumber flowers with different sex types.</title>
        <authorList>
            <person name="Guo S."/>
            <person name="Zheng Y."/>
            <person name="Joung J.G."/>
            <person name="Liu S."/>
            <person name="Zhang Z."/>
            <person name="Crasta O.R."/>
            <person name="Sobral B.W."/>
            <person name="Xu Y."/>
            <person name="Huang S."/>
            <person name="Fei Z."/>
        </authorList>
    </citation>
    <scope>NUCLEOTIDE SEQUENCE [LARGE SCALE GENOMIC DNA]</scope>
    <source>
        <strain evidence="2">cv. 9930</strain>
    </source>
</reference>
<organism evidence="1 2">
    <name type="scientific">Cucumis sativus</name>
    <name type="common">Cucumber</name>
    <dbReference type="NCBI Taxonomy" id="3659"/>
    <lineage>
        <taxon>Eukaryota</taxon>
        <taxon>Viridiplantae</taxon>
        <taxon>Streptophyta</taxon>
        <taxon>Embryophyta</taxon>
        <taxon>Tracheophyta</taxon>
        <taxon>Spermatophyta</taxon>
        <taxon>Magnoliopsida</taxon>
        <taxon>eudicotyledons</taxon>
        <taxon>Gunneridae</taxon>
        <taxon>Pentapetalae</taxon>
        <taxon>rosids</taxon>
        <taxon>fabids</taxon>
        <taxon>Cucurbitales</taxon>
        <taxon>Cucurbitaceae</taxon>
        <taxon>Benincaseae</taxon>
        <taxon>Cucumis</taxon>
    </lineage>
</organism>
<reference evidence="1 2" key="4">
    <citation type="journal article" date="2011" name="BMC Genomics">
        <title>RNA-Seq improves annotation of protein-coding genes in the cucumber genome.</title>
        <authorList>
            <person name="Li Z."/>
            <person name="Zhang Z."/>
            <person name="Yan P."/>
            <person name="Huang S."/>
            <person name="Fei Z."/>
            <person name="Lin K."/>
        </authorList>
    </citation>
    <scope>NUCLEOTIDE SEQUENCE [LARGE SCALE GENOMIC DNA]</scope>
    <source>
        <strain evidence="2">cv. 9930</strain>
    </source>
</reference>
<dbReference type="Gramene" id="KGN61716">
    <property type="protein sequence ID" value="KGN61716"/>
    <property type="gene ID" value="Csa_2G231970"/>
</dbReference>
<evidence type="ECO:0000313" key="1">
    <source>
        <dbReference type="EMBL" id="KGN61716.1"/>
    </source>
</evidence>
<name>A0A0A0LNY4_CUCSA</name>
<keyword evidence="2" id="KW-1185">Reference proteome</keyword>
<proteinExistence type="predicted"/>
<gene>
    <name evidence="1" type="ORF">Csa_2G231970</name>
</gene>